<dbReference type="PANTHER" id="PTHR47332">
    <property type="entry name" value="SET DOMAIN-CONTAINING PROTEIN 5"/>
    <property type="match status" value="1"/>
</dbReference>
<dbReference type="AlphaFoldDB" id="A0A3N4I8B7"/>
<evidence type="ECO:0000313" key="2">
    <source>
        <dbReference type="EMBL" id="RPA82305.1"/>
    </source>
</evidence>
<evidence type="ECO:0000259" key="1">
    <source>
        <dbReference type="PROSITE" id="PS50280"/>
    </source>
</evidence>
<dbReference type="OrthoDB" id="265717at2759"/>
<proteinExistence type="predicted"/>
<dbReference type="CDD" id="cd20071">
    <property type="entry name" value="SET_SMYD"/>
    <property type="match status" value="1"/>
</dbReference>
<accession>A0A3N4I8B7</accession>
<dbReference type="STRING" id="1160509.A0A3N4I8B7"/>
<name>A0A3N4I8B7_ASCIM</name>
<keyword evidence="3" id="KW-1185">Reference proteome</keyword>
<dbReference type="PROSITE" id="PS50280">
    <property type="entry name" value="SET"/>
    <property type="match status" value="1"/>
</dbReference>
<sequence length="336" mass="38027">MENSPHEHPNGLFRVQSTPDKGFGLFALQDLPRGTRILQEDPLITIAKELLQQPHAANSEIASQLEDLPERSRKAFLQLANDPAQPEGLRLLGIYMRNNSSLDGIAREDFEAMTGVFLWFSRINHSCSPNCEASYDSKNDHQVVHVIQDVIAGEELTVSYVKVLSPSWVRRTKLRASYGFDCGCSACVLPEDQGATRDGLITQVQSEIQEYRYENELGSFNFSHRRRLGTLRLIYDTLRDLDIKDSSLGFPIQLALQGCVCDKQLPRGLVFGIMLRNMYLTVLGGDSEETFAIEDQFLKHHPQTIPALEWSSATSTILNMPINHFENWLWGRYELA</sequence>
<dbReference type="SUPFAM" id="SSF82199">
    <property type="entry name" value="SET domain"/>
    <property type="match status" value="1"/>
</dbReference>
<feature type="domain" description="SET" evidence="1">
    <location>
        <begin position="10"/>
        <end position="161"/>
    </location>
</feature>
<gene>
    <name evidence="2" type="ORF">BJ508DRAFT_375791</name>
</gene>
<protein>
    <submittedName>
        <fullName evidence="2">SET domain-containing protein</fullName>
    </submittedName>
</protein>
<dbReference type="Gene3D" id="2.170.270.10">
    <property type="entry name" value="SET domain"/>
    <property type="match status" value="1"/>
</dbReference>
<evidence type="ECO:0000313" key="3">
    <source>
        <dbReference type="Proteomes" id="UP000275078"/>
    </source>
</evidence>
<dbReference type="Proteomes" id="UP000275078">
    <property type="component" value="Unassembled WGS sequence"/>
</dbReference>
<dbReference type="InterPro" id="IPR001214">
    <property type="entry name" value="SET_dom"/>
</dbReference>
<dbReference type="InterPro" id="IPR053185">
    <property type="entry name" value="SET_domain_protein"/>
</dbReference>
<dbReference type="SMART" id="SM00317">
    <property type="entry name" value="SET"/>
    <property type="match status" value="1"/>
</dbReference>
<organism evidence="2 3">
    <name type="scientific">Ascobolus immersus RN42</name>
    <dbReference type="NCBI Taxonomy" id="1160509"/>
    <lineage>
        <taxon>Eukaryota</taxon>
        <taxon>Fungi</taxon>
        <taxon>Dikarya</taxon>
        <taxon>Ascomycota</taxon>
        <taxon>Pezizomycotina</taxon>
        <taxon>Pezizomycetes</taxon>
        <taxon>Pezizales</taxon>
        <taxon>Ascobolaceae</taxon>
        <taxon>Ascobolus</taxon>
    </lineage>
</organism>
<dbReference type="InterPro" id="IPR046341">
    <property type="entry name" value="SET_dom_sf"/>
</dbReference>
<dbReference type="PANTHER" id="PTHR47332:SF4">
    <property type="entry name" value="SET DOMAIN-CONTAINING PROTEIN 5"/>
    <property type="match status" value="1"/>
</dbReference>
<reference evidence="2 3" key="1">
    <citation type="journal article" date="2018" name="Nat. Ecol. Evol.">
        <title>Pezizomycetes genomes reveal the molecular basis of ectomycorrhizal truffle lifestyle.</title>
        <authorList>
            <person name="Murat C."/>
            <person name="Payen T."/>
            <person name="Noel B."/>
            <person name="Kuo A."/>
            <person name="Morin E."/>
            <person name="Chen J."/>
            <person name="Kohler A."/>
            <person name="Krizsan K."/>
            <person name="Balestrini R."/>
            <person name="Da Silva C."/>
            <person name="Montanini B."/>
            <person name="Hainaut M."/>
            <person name="Levati E."/>
            <person name="Barry K.W."/>
            <person name="Belfiori B."/>
            <person name="Cichocki N."/>
            <person name="Clum A."/>
            <person name="Dockter R.B."/>
            <person name="Fauchery L."/>
            <person name="Guy J."/>
            <person name="Iotti M."/>
            <person name="Le Tacon F."/>
            <person name="Lindquist E.A."/>
            <person name="Lipzen A."/>
            <person name="Malagnac F."/>
            <person name="Mello A."/>
            <person name="Molinier V."/>
            <person name="Miyauchi S."/>
            <person name="Poulain J."/>
            <person name="Riccioni C."/>
            <person name="Rubini A."/>
            <person name="Sitrit Y."/>
            <person name="Splivallo R."/>
            <person name="Traeger S."/>
            <person name="Wang M."/>
            <person name="Zifcakova L."/>
            <person name="Wipf D."/>
            <person name="Zambonelli A."/>
            <person name="Paolocci F."/>
            <person name="Nowrousian M."/>
            <person name="Ottonello S."/>
            <person name="Baldrian P."/>
            <person name="Spatafora J.W."/>
            <person name="Henrissat B."/>
            <person name="Nagy L.G."/>
            <person name="Aury J.M."/>
            <person name="Wincker P."/>
            <person name="Grigoriev I.V."/>
            <person name="Bonfante P."/>
            <person name="Martin F.M."/>
        </authorList>
    </citation>
    <scope>NUCLEOTIDE SEQUENCE [LARGE SCALE GENOMIC DNA]</scope>
    <source>
        <strain evidence="2 3">RN42</strain>
    </source>
</reference>
<dbReference type="EMBL" id="ML119672">
    <property type="protein sequence ID" value="RPA82305.1"/>
    <property type="molecule type" value="Genomic_DNA"/>
</dbReference>
<dbReference type="Pfam" id="PF00856">
    <property type="entry name" value="SET"/>
    <property type="match status" value="1"/>
</dbReference>